<proteinExistence type="predicted"/>
<dbReference type="InterPro" id="IPR037523">
    <property type="entry name" value="VOC_core"/>
</dbReference>
<reference evidence="2 3" key="1">
    <citation type="submission" date="2018-09" db="EMBL/GenBank/DDBJ databases">
        <title>Complete genome sequence of the hydrocarbonoclastic bacterium Alcaligenes aquatilis QD168, isolated from a crude-oil polluted marine sediment of Central Chile.</title>
        <authorList>
            <person name="Duran R.E."/>
            <person name="Barra B."/>
            <person name="Salva-Serra F."/>
            <person name="Mendez V."/>
            <person name="Moore E.R.B."/>
            <person name="Seeger M."/>
        </authorList>
    </citation>
    <scope>NUCLEOTIDE SEQUENCE [LARGE SCALE GENOMIC DNA]</scope>
    <source>
        <strain evidence="2 3">QD168</strain>
    </source>
</reference>
<dbReference type="PANTHER" id="PTHR35006">
    <property type="entry name" value="GLYOXALASE FAMILY PROTEIN (AFU_ORTHOLOGUE AFUA_5G14830)"/>
    <property type="match status" value="1"/>
</dbReference>
<gene>
    <name evidence="2" type="ORF">D3M96_08025</name>
</gene>
<dbReference type="EMBL" id="CP032153">
    <property type="protein sequence ID" value="AYN20477.1"/>
    <property type="molecule type" value="Genomic_DNA"/>
</dbReference>
<dbReference type="RefSeq" id="WP_121738621.1">
    <property type="nucleotide sequence ID" value="NZ_CP032153.1"/>
</dbReference>
<dbReference type="Pfam" id="PF00903">
    <property type="entry name" value="Glyoxalase"/>
    <property type="match status" value="1"/>
</dbReference>
<dbReference type="InterPro" id="IPR004360">
    <property type="entry name" value="Glyas_Fos-R_dOase_dom"/>
</dbReference>
<organism evidence="2 3">
    <name type="scientific">Alcaligenes aquatilis</name>
    <dbReference type="NCBI Taxonomy" id="323284"/>
    <lineage>
        <taxon>Bacteria</taxon>
        <taxon>Pseudomonadati</taxon>
        <taxon>Pseudomonadota</taxon>
        <taxon>Betaproteobacteria</taxon>
        <taxon>Burkholderiales</taxon>
        <taxon>Alcaligenaceae</taxon>
        <taxon>Alcaligenes</taxon>
    </lineage>
</organism>
<dbReference type="PANTHER" id="PTHR35006:SF1">
    <property type="entry name" value="BLL2941 PROTEIN"/>
    <property type="match status" value="1"/>
</dbReference>
<evidence type="ECO:0000313" key="2">
    <source>
        <dbReference type="EMBL" id="AYN20477.1"/>
    </source>
</evidence>
<evidence type="ECO:0000259" key="1">
    <source>
        <dbReference type="PROSITE" id="PS51819"/>
    </source>
</evidence>
<dbReference type="SUPFAM" id="SSF54593">
    <property type="entry name" value="Glyoxalase/Bleomycin resistance protein/Dihydroxybiphenyl dioxygenase"/>
    <property type="match status" value="1"/>
</dbReference>
<feature type="domain" description="VOC" evidence="1">
    <location>
        <begin position="1"/>
        <end position="129"/>
    </location>
</feature>
<name>A0A3G2HTV8_9BURK</name>
<dbReference type="PROSITE" id="PS51819">
    <property type="entry name" value="VOC"/>
    <property type="match status" value="1"/>
</dbReference>
<dbReference type="KEGG" id="aaqu:D3M96_08025"/>
<dbReference type="OrthoDB" id="9800438at2"/>
<dbReference type="Gene3D" id="3.10.180.10">
    <property type="entry name" value="2,3-Dihydroxybiphenyl 1,2-Dioxygenase, domain 1"/>
    <property type="match status" value="1"/>
</dbReference>
<dbReference type="AlphaFoldDB" id="A0A3G2HTV8"/>
<dbReference type="Proteomes" id="UP000268070">
    <property type="component" value="Chromosome"/>
</dbReference>
<dbReference type="InterPro" id="IPR029068">
    <property type="entry name" value="Glyas_Bleomycin-R_OHBP_Dase"/>
</dbReference>
<accession>A0A3G2HTV8</accession>
<sequence>MFSHVTVGTQDLERAGRFYDAVLAPLGLRQRVVTPDDGPPALCWVSGVTPLPRFYVYMPRDGLPATVGNGSMAAFLAPTAEAVKASWASGLANGGTDEGAPGERPHYGKGYFGAYLRDPDGNKIHIVYRGDLHPHAERPLL</sequence>
<dbReference type="CDD" id="cd07262">
    <property type="entry name" value="VOC_like"/>
    <property type="match status" value="1"/>
</dbReference>
<evidence type="ECO:0000313" key="3">
    <source>
        <dbReference type="Proteomes" id="UP000268070"/>
    </source>
</evidence>
<protein>
    <submittedName>
        <fullName evidence="2">VOC family protein</fullName>
    </submittedName>
</protein>